<dbReference type="Proteomes" id="UP000663861">
    <property type="component" value="Unassembled WGS sequence"/>
</dbReference>
<dbReference type="Proteomes" id="UP000663888">
    <property type="component" value="Unassembled WGS sequence"/>
</dbReference>
<accession>A0A8H3GWW4</accession>
<protein>
    <submittedName>
        <fullName evidence="2">Uncharacterized protein</fullName>
    </submittedName>
</protein>
<evidence type="ECO:0000313" key="3">
    <source>
        <dbReference type="Proteomes" id="UP000663861"/>
    </source>
</evidence>
<sequence>MSRWPLMHRSKSSNLLLAILRPVPMWLSKLAHSLKSRPRSRRRLSHVSLLLLPSAPRFLSAFLPSSLFRLWPLFTLTLMYA</sequence>
<evidence type="ECO:0000313" key="2">
    <source>
        <dbReference type="EMBL" id="CAE6472461.1"/>
    </source>
</evidence>
<comment type="caution">
    <text evidence="2">The sequence shown here is derived from an EMBL/GenBank/DDBJ whole genome shotgun (WGS) entry which is preliminary data.</text>
</comment>
<name>A0A8H3GWW4_9AGAM</name>
<reference evidence="2" key="1">
    <citation type="submission" date="2021-01" db="EMBL/GenBank/DDBJ databases">
        <authorList>
            <person name="Kaushik A."/>
        </authorList>
    </citation>
    <scope>NUCLEOTIDE SEQUENCE</scope>
    <source>
        <strain evidence="1">AG4-R118</strain>
        <strain evidence="2">AG4-RS23</strain>
    </source>
</reference>
<dbReference type="EMBL" id="CAJMWX010001040">
    <property type="protein sequence ID" value="CAE6451123.1"/>
    <property type="molecule type" value="Genomic_DNA"/>
</dbReference>
<organism evidence="2 3">
    <name type="scientific">Rhizoctonia solani</name>
    <dbReference type="NCBI Taxonomy" id="456999"/>
    <lineage>
        <taxon>Eukaryota</taxon>
        <taxon>Fungi</taxon>
        <taxon>Dikarya</taxon>
        <taxon>Basidiomycota</taxon>
        <taxon>Agaricomycotina</taxon>
        <taxon>Agaricomycetes</taxon>
        <taxon>Cantharellales</taxon>
        <taxon>Ceratobasidiaceae</taxon>
        <taxon>Rhizoctonia</taxon>
    </lineage>
</organism>
<dbReference type="AlphaFoldDB" id="A0A8H3GWW4"/>
<gene>
    <name evidence="1" type="ORF">RDB_LOCUS69313</name>
    <name evidence="2" type="ORF">RDB_LOCUS84790</name>
</gene>
<proteinExistence type="predicted"/>
<evidence type="ECO:0000313" key="1">
    <source>
        <dbReference type="EMBL" id="CAE6451123.1"/>
    </source>
</evidence>
<dbReference type="EMBL" id="CAJMWY010001655">
    <property type="protein sequence ID" value="CAE6472461.1"/>
    <property type="molecule type" value="Genomic_DNA"/>
</dbReference>